<evidence type="ECO:0000313" key="2">
    <source>
        <dbReference type="EMBL" id="KAJ6395588.1"/>
    </source>
</evidence>
<gene>
    <name evidence="2" type="ORF">OIU77_020774</name>
</gene>
<feature type="non-terminal residue" evidence="2">
    <location>
        <position position="74"/>
    </location>
</feature>
<name>A0ABQ9CBC8_9ROSI</name>
<dbReference type="EMBL" id="JAPFFI010000004">
    <property type="protein sequence ID" value="KAJ6395588.1"/>
    <property type="molecule type" value="Genomic_DNA"/>
</dbReference>
<dbReference type="Proteomes" id="UP001141253">
    <property type="component" value="Chromosome 4"/>
</dbReference>
<keyword evidence="3" id="KW-1185">Reference proteome</keyword>
<accession>A0ABQ9CBC8</accession>
<proteinExistence type="predicted"/>
<comment type="caution">
    <text evidence="2">The sequence shown here is derived from an EMBL/GenBank/DDBJ whole genome shotgun (WGS) entry which is preliminary data.</text>
</comment>
<organism evidence="2 3">
    <name type="scientific">Salix suchowensis</name>
    <dbReference type="NCBI Taxonomy" id="1278906"/>
    <lineage>
        <taxon>Eukaryota</taxon>
        <taxon>Viridiplantae</taxon>
        <taxon>Streptophyta</taxon>
        <taxon>Embryophyta</taxon>
        <taxon>Tracheophyta</taxon>
        <taxon>Spermatophyta</taxon>
        <taxon>Magnoliopsida</taxon>
        <taxon>eudicotyledons</taxon>
        <taxon>Gunneridae</taxon>
        <taxon>Pentapetalae</taxon>
        <taxon>rosids</taxon>
        <taxon>fabids</taxon>
        <taxon>Malpighiales</taxon>
        <taxon>Salicaceae</taxon>
        <taxon>Saliceae</taxon>
        <taxon>Salix</taxon>
    </lineage>
</organism>
<sequence length="74" mass="7893">MKNKTASKPDILIEKTETHILQQPAADGAPPEATATPPPEGTEANFSLPEAISSVMSFPFTLADPRMHFKSSAV</sequence>
<feature type="region of interest" description="Disordered" evidence="1">
    <location>
        <begin position="1"/>
        <end position="45"/>
    </location>
</feature>
<evidence type="ECO:0000313" key="3">
    <source>
        <dbReference type="Proteomes" id="UP001141253"/>
    </source>
</evidence>
<reference evidence="2" key="2">
    <citation type="journal article" date="2023" name="Int. J. Mol. Sci.">
        <title>De Novo Assembly and Annotation of 11 Diverse Shrub Willow (Salix) Genomes Reveals Novel Gene Organization in Sex-Linked Regions.</title>
        <authorList>
            <person name="Hyden B."/>
            <person name="Feng K."/>
            <person name="Yates T.B."/>
            <person name="Jawdy S."/>
            <person name="Cereghino C."/>
            <person name="Smart L.B."/>
            <person name="Muchero W."/>
        </authorList>
    </citation>
    <scope>NUCLEOTIDE SEQUENCE</scope>
    <source>
        <tissue evidence="2">Shoot tip</tissue>
    </source>
</reference>
<feature type="compositionally biased region" description="Low complexity" evidence="1">
    <location>
        <begin position="24"/>
        <end position="35"/>
    </location>
</feature>
<protein>
    <submittedName>
        <fullName evidence="2">Uncharacterized protein</fullName>
    </submittedName>
</protein>
<reference evidence="2" key="1">
    <citation type="submission" date="2022-10" db="EMBL/GenBank/DDBJ databases">
        <authorList>
            <person name="Hyden B.L."/>
            <person name="Feng K."/>
            <person name="Yates T."/>
            <person name="Jawdy S."/>
            <person name="Smart L.B."/>
            <person name="Muchero W."/>
        </authorList>
    </citation>
    <scope>NUCLEOTIDE SEQUENCE</scope>
    <source>
        <tissue evidence="2">Shoot tip</tissue>
    </source>
</reference>
<evidence type="ECO:0000256" key="1">
    <source>
        <dbReference type="SAM" id="MobiDB-lite"/>
    </source>
</evidence>